<dbReference type="Proteomes" id="UP000434475">
    <property type="component" value="Unassembled WGS sequence"/>
</dbReference>
<dbReference type="InterPro" id="IPR034829">
    <property type="entry name" value="DnaD-like_sf"/>
</dbReference>
<evidence type="ECO:0000259" key="2">
    <source>
        <dbReference type="Pfam" id="PF07261"/>
    </source>
</evidence>
<dbReference type="RefSeq" id="WP_172697579.1">
    <property type="nucleotide sequence ID" value="NZ_CAXUMB010000006.1"/>
</dbReference>
<gene>
    <name evidence="3" type="ORF">GKE97_09270</name>
</gene>
<dbReference type="Gene3D" id="1.10.10.630">
    <property type="entry name" value="DnaD domain-like"/>
    <property type="match status" value="1"/>
</dbReference>
<dbReference type="Pfam" id="PF07261">
    <property type="entry name" value="DnaB_2"/>
    <property type="match status" value="1"/>
</dbReference>
<sequence>MEHRAFANRMRRTPLSMAAQLLWYKLMDLANSLRWPEHFALDNSRLCAMINTKSRTTTIAARQELIDGGYLDFTPGIKGRPSTYHLRSVEEMEGWQPPPDDLEGDFLAEFKEDPTSYFGYTEALGVELAETTAHLWEEFFPGKTPGPYDEKRTFFQIMVQHHDEETDEWSISFPEENKELLGYAFEQGRKRGKLFWGYIESVMRNLRDCGIKTVDEAYENEEKFYERRGWNK</sequence>
<evidence type="ECO:0000256" key="1">
    <source>
        <dbReference type="ARBA" id="ARBA00093462"/>
    </source>
</evidence>
<accession>A0A6I2QZ94</accession>
<dbReference type="EMBL" id="WKPR01000007">
    <property type="protein sequence ID" value="MSB19708.1"/>
    <property type="molecule type" value="Genomic_DNA"/>
</dbReference>
<evidence type="ECO:0000313" key="4">
    <source>
        <dbReference type="Proteomes" id="UP000434475"/>
    </source>
</evidence>
<organism evidence="3 4">
    <name type="scientific">Flavonifractor plautii</name>
    <name type="common">Fusobacterium plautii</name>
    <dbReference type="NCBI Taxonomy" id="292800"/>
    <lineage>
        <taxon>Bacteria</taxon>
        <taxon>Bacillati</taxon>
        <taxon>Bacillota</taxon>
        <taxon>Clostridia</taxon>
        <taxon>Eubacteriales</taxon>
        <taxon>Oscillospiraceae</taxon>
        <taxon>Flavonifractor</taxon>
    </lineage>
</organism>
<protein>
    <recommendedName>
        <fullName evidence="2">DnaB/C C-terminal domain-containing protein</fullName>
    </recommendedName>
</protein>
<reference evidence="3 4" key="1">
    <citation type="journal article" date="2019" name="Nat. Med.">
        <title>A library of human gut bacterial isolates paired with longitudinal multiomics data enables mechanistic microbiome research.</title>
        <authorList>
            <person name="Poyet M."/>
            <person name="Groussin M."/>
            <person name="Gibbons S.M."/>
            <person name="Avila-Pacheco J."/>
            <person name="Jiang X."/>
            <person name="Kearney S.M."/>
            <person name="Perrotta A.R."/>
            <person name="Berdy B."/>
            <person name="Zhao S."/>
            <person name="Lieberman T.D."/>
            <person name="Swanson P.K."/>
            <person name="Smith M."/>
            <person name="Roesemann S."/>
            <person name="Alexander J.E."/>
            <person name="Rich S.A."/>
            <person name="Livny J."/>
            <person name="Vlamakis H."/>
            <person name="Clish C."/>
            <person name="Bullock K."/>
            <person name="Deik A."/>
            <person name="Scott J."/>
            <person name="Pierce K.A."/>
            <person name="Xavier R.J."/>
            <person name="Alm E.J."/>
        </authorList>
    </citation>
    <scope>NUCLEOTIDE SEQUENCE [LARGE SCALE GENOMIC DNA]</scope>
    <source>
        <strain evidence="3 4">BIOML-A2</strain>
    </source>
</reference>
<name>A0A6I2QZ94_FLAPL</name>
<comment type="caution">
    <text evidence="3">The sequence shown here is derived from an EMBL/GenBank/DDBJ whole genome shotgun (WGS) entry which is preliminary data.</text>
</comment>
<evidence type="ECO:0000313" key="3">
    <source>
        <dbReference type="EMBL" id="MSB19708.1"/>
    </source>
</evidence>
<feature type="domain" description="DnaB/C C-terminal" evidence="2">
    <location>
        <begin position="178"/>
        <end position="220"/>
    </location>
</feature>
<comment type="similarity">
    <text evidence="1">Belongs to the DnaB/DnaD family.</text>
</comment>
<dbReference type="AlphaFoldDB" id="A0A6I2QZ94"/>
<proteinExistence type="inferred from homology"/>
<dbReference type="InterPro" id="IPR006343">
    <property type="entry name" value="DnaB/C_C"/>
</dbReference>